<name>A0ABS6GA51_9FIRM</name>
<keyword evidence="3" id="KW-1185">Reference proteome</keyword>
<dbReference type="Proteomes" id="UP000779508">
    <property type="component" value="Unassembled WGS sequence"/>
</dbReference>
<evidence type="ECO:0000256" key="1">
    <source>
        <dbReference type="SAM" id="SignalP"/>
    </source>
</evidence>
<sequence length="236" mass="26228">MKKFFTILLGLALVFSMSTASFANENHEVTFDELMELATKYNFEPVIVDESLSEKDIVRNLTKDELENLIIKTLEENSKPLHFEEVYVTFEIPSSVALDESIDLIAPLSTWKTAGGVKTLSRTDDHMGEKDFRLKKAVSASYEFEYQPLPGEPDPTRNWRFTGVDDAGVVHLNPGAYQVKKISSSAKVLSDTGIRQEFSGVVNVGFYTVIGGVNIRVPIADNDFSGSVSYSISQVQ</sequence>
<organism evidence="2 3">
    <name type="scientific">Alkaliphilus flagellatus</name>
    <dbReference type="NCBI Taxonomy" id="2841507"/>
    <lineage>
        <taxon>Bacteria</taxon>
        <taxon>Bacillati</taxon>
        <taxon>Bacillota</taxon>
        <taxon>Clostridia</taxon>
        <taxon>Peptostreptococcales</taxon>
        <taxon>Natronincolaceae</taxon>
        <taxon>Alkaliphilus</taxon>
    </lineage>
</organism>
<protein>
    <submittedName>
        <fullName evidence="2">Uncharacterized protein</fullName>
    </submittedName>
</protein>
<evidence type="ECO:0000313" key="2">
    <source>
        <dbReference type="EMBL" id="MBU5678241.1"/>
    </source>
</evidence>
<reference evidence="2 3" key="1">
    <citation type="submission" date="2021-06" db="EMBL/GenBank/DDBJ databases">
        <authorList>
            <person name="Sun Q."/>
            <person name="Li D."/>
        </authorList>
    </citation>
    <scope>NUCLEOTIDE SEQUENCE [LARGE SCALE GENOMIC DNA]</scope>
    <source>
        <strain evidence="2 3">MSJ-5</strain>
    </source>
</reference>
<dbReference type="RefSeq" id="WP_216419645.1">
    <property type="nucleotide sequence ID" value="NZ_JAHLQK010000011.1"/>
</dbReference>
<feature type="chain" id="PRO_5047369471" evidence="1">
    <location>
        <begin position="24"/>
        <end position="236"/>
    </location>
</feature>
<dbReference type="EMBL" id="JAHLQK010000011">
    <property type="protein sequence ID" value="MBU5678241.1"/>
    <property type="molecule type" value="Genomic_DNA"/>
</dbReference>
<keyword evidence="1" id="KW-0732">Signal</keyword>
<gene>
    <name evidence="2" type="ORF">KQI88_17675</name>
</gene>
<feature type="signal peptide" evidence="1">
    <location>
        <begin position="1"/>
        <end position="23"/>
    </location>
</feature>
<comment type="caution">
    <text evidence="2">The sequence shown here is derived from an EMBL/GenBank/DDBJ whole genome shotgun (WGS) entry which is preliminary data.</text>
</comment>
<accession>A0ABS6GA51</accession>
<proteinExistence type="predicted"/>
<evidence type="ECO:0000313" key="3">
    <source>
        <dbReference type="Proteomes" id="UP000779508"/>
    </source>
</evidence>